<evidence type="ECO:0000313" key="10">
    <source>
        <dbReference type="Proteomes" id="UP000037854"/>
    </source>
</evidence>
<dbReference type="PANTHER" id="PTHR33602:SF1">
    <property type="entry name" value="REGULATORY PROTEIN RECX FAMILY PROTEIN"/>
    <property type="match status" value="1"/>
</dbReference>
<dbReference type="EMBL" id="LGTK01000092">
    <property type="protein sequence ID" value="KPH71141.1"/>
    <property type="molecule type" value="Genomic_DNA"/>
</dbReference>
<protein>
    <recommendedName>
        <fullName evidence="3 5">Regulatory protein RecX</fullName>
    </recommendedName>
</protein>
<feature type="domain" description="RecX third three-helical" evidence="7">
    <location>
        <begin position="159"/>
        <end position="206"/>
    </location>
</feature>
<dbReference type="HAMAP" id="MF_01114">
    <property type="entry name" value="RecX"/>
    <property type="match status" value="1"/>
</dbReference>
<accession>A0ABR5MFL4</accession>
<evidence type="ECO:0000259" key="8">
    <source>
        <dbReference type="Pfam" id="PF21982"/>
    </source>
</evidence>
<dbReference type="Pfam" id="PF21981">
    <property type="entry name" value="RecX_HTH3"/>
    <property type="match status" value="2"/>
</dbReference>
<proteinExistence type="inferred from homology"/>
<dbReference type="InterPro" id="IPR003783">
    <property type="entry name" value="Regulatory_RecX"/>
</dbReference>
<dbReference type="InterPro" id="IPR053926">
    <property type="entry name" value="RecX_HTH_1st"/>
</dbReference>
<evidence type="ECO:0000259" key="7">
    <source>
        <dbReference type="Pfam" id="PF21981"/>
    </source>
</evidence>
<dbReference type="Pfam" id="PF21982">
    <property type="entry name" value="RecX_HTH1"/>
    <property type="match status" value="1"/>
</dbReference>
<feature type="domain" description="RecX third three-helical" evidence="7">
    <location>
        <begin position="216"/>
        <end position="264"/>
    </location>
</feature>
<feature type="domain" description="RecX first three-helical" evidence="8">
    <location>
        <begin position="67"/>
        <end position="105"/>
    </location>
</feature>
<keyword evidence="4 5" id="KW-0963">Cytoplasm</keyword>
<organism evidence="9 10">
    <name type="scientific">Oceanobacillus caeni</name>
    <dbReference type="NCBI Taxonomy" id="405946"/>
    <lineage>
        <taxon>Bacteria</taxon>
        <taxon>Bacillati</taxon>
        <taxon>Bacillota</taxon>
        <taxon>Bacilli</taxon>
        <taxon>Bacillales</taxon>
        <taxon>Bacillaceae</taxon>
        <taxon>Oceanobacillus</taxon>
    </lineage>
</organism>
<dbReference type="NCBIfam" id="NF010733">
    <property type="entry name" value="PRK14135.1"/>
    <property type="match status" value="1"/>
</dbReference>
<evidence type="ECO:0000256" key="1">
    <source>
        <dbReference type="ARBA" id="ARBA00004496"/>
    </source>
</evidence>
<evidence type="ECO:0000256" key="4">
    <source>
        <dbReference type="ARBA" id="ARBA00022490"/>
    </source>
</evidence>
<comment type="caution">
    <text evidence="9">The sequence shown here is derived from an EMBL/GenBank/DDBJ whole genome shotgun (WGS) entry which is preliminary data.</text>
</comment>
<dbReference type="InterPro" id="IPR053925">
    <property type="entry name" value="RecX_HTH_3rd"/>
</dbReference>
<dbReference type="Proteomes" id="UP000037854">
    <property type="component" value="Unassembled WGS sequence"/>
</dbReference>
<dbReference type="RefSeq" id="WP_060669223.1">
    <property type="nucleotide sequence ID" value="NZ_JAHHXM010000028.1"/>
</dbReference>
<comment type="function">
    <text evidence="5">Modulates RecA activity.</text>
</comment>
<evidence type="ECO:0000256" key="5">
    <source>
        <dbReference type="HAMAP-Rule" id="MF_01114"/>
    </source>
</evidence>
<evidence type="ECO:0000313" key="9">
    <source>
        <dbReference type="EMBL" id="KPH71141.1"/>
    </source>
</evidence>
<dbReference type="Pfam" id="PF02631">
    <property type="entry name" value="RecX_HTH2"/>
    <property type="match status" value="1"/>
</dbReference>
<feature type="domain" description="RecX second three-helical" evidence="6">
    <location>
        <begin position="112"/>
        <end position="153"/>
    </location>
</feature>
<dbReference type="InterPro" id="IPR053924">
    <property type="entry name" value="RecX_HTH_2nd"/>
</dbReference>
<comment type="subcellular location">
    <subcellularLocation>
        <location evidence="1 5">Cytoplasm</location>
    </subcellularLocation>
</comment>
<comment type="similarity">
    <text evidence="2 5">Belongs to the RecX family.</text>
</comment>
<evidence type="ECO:0000259" key="6">
    <source>
        <dbReference type="Pfam" id="PF02631"/>
    </source>
</evidence>
<sequence length="273" mass="32118">MKKIAKITTQKRTKNRYNIFLTDGDQEEYAFSVDEAVLVEFNLRKGLEMSDSMIEMLLEKDSIQKSYTLAIHFLSYRMRTKKEMREYLAKKEVIPEQITIIMERLIKEKLLDDKLFAEMFVRTRMNTSSKGPLLIKKELIEKGVTSAIAEEAIHLYPYEAQFEKVSKKLEKKINAGKRESYKQQIQKLQANLLQKGFSQAVISDAISQMNEGEDKEAEWDAIVYQGDKLLRKYSKKYEGFILQQKLKEAMYRKGFQVEYINRYLAEFLEGDSY</sequence>
<dbReference type="PANTHER" id="PTHR33602">
    <property type="entry name" value="REGULATORY PROTEIN RECX FAMILY PROTEIN"/>
    <property type="match status" value="1"/>
</dbReference>
<gene>
    <name evidence="5" type="primary">recX</name>
    <name evidence="9" type="ORF">AFL42_16210</name>
</gene>
<name>A0ABR5MFL4_9BACI</name>
<evidence type="ECO:0000256" key="2">
    <source>
        <dbReference type="ARBA" id="ARBA00009695"/>
    </source>
</evidence>
<keyword evidence="10" id="KW-1185">Reference proteome</keyword>
<reference evidence="9 10" key="1">
    <citation type="submission" date="2015-07" db="EMBL/GenBank/DDBJ databases">
        <title>High-quality draft genome sequence of Oceanobacillus caeni HM6, a bacillus isolated from a human feces.</title>
        <authorList>
            <person name="Kumar J."/>
            <person name="Verma M.K."/>
            <person name="Pandey R."/>
            <person name="Bhambi M."/>
            <person name="Chauhan N."/>
        </authorList>
    </citation>
    <scope>NUCLEOTIDE SEQUENCE [LARGE SCALE GENOMIC DNA]</scope>
    <source>
        <strain evidence="9 10">HM6</strain>
    </source>
</reference>
<dbReference type="Gene3D" id="1.10.10.10">
    <property type="entry name" value="Winged helix-like DNA-binding domain superfamily/Winged helix DNA-binding domain"/>
    <property type="match status" value="4"/>
</dbReference>
<dbReference type="InterPro" id="IPR036388">
    <property type="entry name" value="WH-like_DNA-bd_sf"/>
</dbReference>
<evidence type="ECO:0000256" key="3">
    <source>
        <dbReference type="ARBA" id="ARBA00018111"/>
    </source>
</evidence>